<dbReference type="KEGG" id="abac:LuPra_01246"/>
<dbReference type="SUPFAM" id="SSF51338">
    <property type="entry name" value="Composite domain of metallo-dependent hydrolases"/>
    <property type="match status" value="1"/>
</dbReference>
<dbReference type="InterPro" id="IPR006680">
    <property type="entry name" value="Amidohydro-rel"/>
</dbReference>
<evidence type="ECO:0000259" key="1">
    <source>
        <dbReference type="Pfam" id="PF01979"/>
    </source>
</evidence>
<dbReference type="PANTHER" id="PTHR43135:SF3">
    <property type="entry name" value="ALPHA-D-RIBOSE 1-METHYLPHOSPHONATE 5-TRIPHOSPHATE DIPHOSPHATASE"/>
    <property type="match status" value="1"/>
</dbReference>
<protein>
    <submittedName>
        <fullName evidence="2">Guanine deaminase</fullName>
    </submittedName>
</protein>
<gene>
    <name evidence="2" type="ORF">LuPra_01246</name>
</gene>
<dbReference type="InterPro" id="IPR032466">
    <property type="entry name" value="Metal_Hydrolase"/>
</dbReference>
<dbReference type="AlphaFoldDB" id="A0A143PJ02"/>
<keyword evidence="3" id="KW-1185">Reference proteome</keyword>
<dbReference type="GO" id="GO:0016810">
    <property type="term" value="F:hydrolase activity, acting on carbon-nitrogen (but not peptide) bonds"/>
    <property type="evidence" value="ECO:0007669"/>
    <property type="project" value="InterPro"/>
</dbReference>
<dbReference type="Gene3D" id="1.20.58.520">
    <property type="entry name" value="Amidohydrolase"/>
    <property type="match status" value="1"/>
</dbReference>
<dbReference type="STRING" id="1855912.LuPra_01246"/>
<proteinExistence type="predicted"/>
<dbReference type="PANTHER" id="PTHR43135">
    <property type="entry name" value="ALPHA-D-RIBOSE 1-METHYLPHOSPHONATE 5-TRIPHOSPHATE DIPHOSPHATASE"/>
    <property type="match status" value="1"/>
</dbReference>
<reference evidence="2 3" key="1">
    <citation type="journal article" date="2016" name="Genome Announc.">
        <title>First Complete Genome Sequence of a Subdivision 6 Acidobacterium Strain.</title>
        <authorList>
            <person name="Huang S."/>
            <person name="Vieira S."/>
            <person name="Bunk B."/>
            <person name="Riedel T."/>
            <person name="Sproer C."/>
            <person name="Overmann J."/>
        </authorList>
    </citation>
    <scope>NUCLEOTIDE SEQUENCE [LARGE SCALE GENOMIC DNA]</scope>
    <source>
        <strain evidence="3">DSM 100886 HEG_-6_39</strain>
    </source>
</reference>
<dbReference type="Gene3D" id="3.40.50.10910">
    <property type="entry name" value="Amidohydrolase"/>
    <property type="match status" value="1"/>
</dbReference>
<organism evidence="2 3">
    <name type="scientific">Luteitalea pratensis</name>
    <dbReference type="NCBI Taxonomy" id="1855912"/>
    <lineage>
        <taxon>Bacteria</taxon>
        <taxon>Pseudomonadati</taxon>
        <taxon>Acidobacteriota</taxon>
        <taxon>Vicinamibacteria</taxon>
        <taxon>Vicinamibacterales</taxon>
        <taxon>Vicinamibacteraceae</taxon>
        <taxon>Luteitalea</taxon>
    </lineage>
</organism>
<evidence type="ECO:0000313" key="2">
    <source>
        <dbReference type="EMBL" id="AMY08058.1"/>
    </source>
</evidence>
<sequence length="462" mass="48860">MTARRTRQHAGKRSDDACTSGVSRRALLAGGLAGAGVMLARRTAGAWLSGQGAPGTATVIEAPRLFDGLRIAVTDGARVVIRDGSIVAAGRAVDVAAPAGATVTRADDATVLPGLIDLHFHIEEDPAMALRQLAHGITAFRDPGEWIEVHEPLRRRIKEEALPGPRLFLTGPHIDGEGPAYPADSVVARDPEEARRQVHRAVDQGATAIKIYFRLPLASALAVIEACQARGVPSTAHLEILDARELIEAGLTGLEHITSFGTSVASPMQAERYRQAVLANNATRSDGRYALFADADLDGPEARRLYEIVTRKRPFVDATLAVFEVQPADTLPKGSTLSAATRVEGFRKMQMLTRRLHEHGARIVMGGHTEVPHAGRGEAPWRELELLTTAGLSASAALTAATSTAAAFLGKGGADLGVIRPGAAADLLVVNGQPDTDISAIRRTRVVMAAGRLVDLARLGTL</sequence>
<dbReference type="Proteomes" id="UP000076079">
    <property type="component" value="Chromosome"/>
</dbReference>
<dbReference type="SUPFAM" id="SSF51556">
    <property type="entry name" value="Metallo-dependent hydrolases"/>
    <property type="match status" value="1"/>
</dbReference>
<feature type="domain" description="Amidohydrolase-related" evidence="1">
    <location>
        <begin position="110"/>
        <end position="454"/>
    </location>
</feature>
<dbReference type="InterPro" id="IPR011059">
    <property type="entry name" value="Metal-dep_hydrolase_composite"/>
</dbReference>
<dbReference type="PROSITE" id="PS51318">
    <property type="entry name" value="TAT"/>
    <property type="match status" value="1"/>
</dbReference>
<dbReference type="Gene3D" id="3.30.110.90">
    <property type="entry name" value="Amidohydrolase"/>
    <property type="match status" value="1"/>
</dbReference>
<dbReference type="EMBL" id="CP015136">
    <property type="protein sequence ID" value="AMY08058.1"/>
    <property type="molecule type" value="Genomic_DNA"/>
</dbReference>
<accession>A0A143PJ02</accession>
<dbReference type="Gene3D" id="2.30.40.10">
    <property type="entry name" value="Urease, subunit C, domain 1"/>
    <property type="match status" value="1"/>
</dbReference>
<evidence type="ECO:0000313" key="3">
    <source>
        <dbReference type="Proteomes" id="UP000076079"/>
    </source>
</evidence>
<dbReference type="InterPro" id="IPR006311">
    <property type="entry name" value="TAT_signal"/>
</dbReference>
<dbReference type="Pfam" id="PF01979">
    <property type="entry name" value="Amidohydro_1"/>
    <property type="match status" value="1"/>
</dbReference>
<name>A0A143PJ02_LUTPR</name>
<dbReference type="OrthoDB" id="9797498at2"/>
<dbReference type="RefSeq" id="WP_110169926.1">
    <property type="nucleotide sequence ID" value="NZ_CP015136.1"/>
</dbReference>
<dbReference type="InterPro" id="IPR051781">
    <property type="entry name" value="Metallo-dep_Hydrolase"/>
</dbReference>
<reference evidence="3" key="2">
    <citation type="submission" date="2016-04" db="EMBL/GenBank/DDBJ databases">
        <title>First Complete Genome Sequence of a Subdivision 6 Acidobacterium.</title>
        <authorList>
            <person name="Huang S."/>
            <person name="Vieira S."/>
            <person name="Bunk B."/>
            <person name="Riedel T."/>
            <person name="Sproeer C."/>
            <person name="Overmann J."/>
        </authorList>
    </citation>
    <scope>NUCLEOTIDE SEQUENCE [LARGE SCALE GENOMIC DNA]</scope>
    <source>
        <strain evidence="3">DSM 100886 HEG_-6_39</strain>
    </source>
</reference>